<gene>
    <name evidence="2" type="ORF">GQF63_09755</name>
</gene>
<protein>
    <recommendedName>
        <fullName evidence="4">SRPBCC family protein</fullName>
    </recommendedName>
</protein>
<dbReference type="Gene3D" id="3.30.530.20">
    <property type="match status" value="1"/>
</dbReference>
<dbReference type="InterPro" id="IPR023393">
    <property type="entry name" value="START-like_dom_sf"/>
</dbReference>
<feature type="signal peptide" evidence="1">
    <location>
        <begin position="1"/>
        <end position="21"/>
    </location>
</feature>
<reference evidence="2 3" key="1">
    <citation type="submission" date="2019-12" db="EMBL/GenBank/DDBJ databases">
        <authorList>
            <person name="Dong K."/>
        </authorList>
    </citation>
    <scope>NUCLEOTIDE SEQUENCE [LARGE SCALE GENOMIC DNA]</scope>
    <source>
        <strain evidence="2 3">JCM 31225</strain>
    </source>
</reference>
<accession>A0A6N8KXX7</accession>
<keyword evidence="1" id="KW-0732">Signal</keyword>
<proteinExistence type="predicted"/>
<dbReference type="Proteomes" id="UP000435036">
    <property type="component" value="Unassembled WGS sequence"/>
</dbReference>
<organism evidence="2 3">
    <name type="scientific">Sphingobacterium humi</name>
    <dbReference type="NCBI Taxonomy" id="1796905"/>
    <lineage>
        <taxon>Bacteria</taxon>
        <taxon>Pseudomonadati</taxon>
        <taxon>Bacteroidota</taxon>
        <taxon>Sphingobacteriia</taxon>
        <taxon>Sphingobacteriales</taxon>
        <taxon>Sphingobacteriaceae</taxon>
        <taxon>Sphingobacterium</taxon>
    </lineage>
</organism>
<evidence type="ECO:0000256" key="1">
    <source>
        <dbReference type="SAM" id="SignalP"/>
    </source>
</evidence>
<dbReference type="RefSeq" id="WP_160369043.1">
    <property type="nucleotide sequence ID" value="NZ_WSQA01000006.1"/>
</dbReference>
<comment type="caution">
    <text evidence="2">The sequence shown here is derived from an EMBL/GenBank/DDBJ whole genome shotgun (WGS) entry which is preliminary data.</text>
</comment>
<dbReference type="OrthoDB" id="709510at2"/>
<dbReference type="AlphaFoldDB" id="A0A6N8KXX7"/>
<evidence type="ECO:0008006" key="4">
    <source>
        <dbReference type="Google" id="ProtNLM"/>
    </source>
</evidence>
<keyword evidence="3" id="KW-1185">Reference proteome</keyword>
<feature type="chain" id="PRO_5027046420" description="SRPBCC family protein" evidence="1">
    <location>
        <begin position="22"/>
        <end position="182"/>
    </location>
</feature>
<name>A0A6N8KXX7_9SPHI</name>
<evidence type="ECO:0000313" key="2">
    <source>
        <dbReference type="EMBL" id="MVZ62305.1"/>
    </source>
</evidence>
<dbReference type="SUPFAM" id="SSF55961">
    <property type="entry name" value="Bet v1-like"/>
    <property type="match status" value="1"/>
</dbReference>
<sequence>MQKPFILCLLFLLAMFGTSYAQMGAARTVAWDIDEKLTIAADRDAIWTVLKNPEMAAKLSNGYVQSVENQGNELPFSRKTTFKDGSIRNDEVTQQEEQHRFLVYHFQDDQLPKDLKLVQVAIFTEELADGKTVLTWKGLLEGKKEAKELMMQTLKKEIDQYKIGFTNYFKSKPKSIPATKMQ</sequence>
<evidence type="ECO:0000313" key="3">
    <source>
        <dbReference type="Proteomes" id="UP000435036"/>
    </source>
</evidence>
<dbReference type="EMBL" id="WSQA01000006">
    <property type="protein sequence ID" value="MVZ62305.1"/>
    <property type="molecule type" value="Genomic_DNA"/>
</dbReference>